<gene>
    <name evidence="2" type="ORF">MRATA1EN1_LOCUS15522</name>
</gene>
<feature type="compositionally biased region" description="Basic and acidic residues" evidence="1">
    <location>
        <begin position="107"/>
        <end position="122"/>
    </location>
</feature>
<evidence type="ECO:0000256" key="1">
    <source>
        <dbReference type="SAM" id="MobiDB-lite"/>
    </source>
</evidence>
<keyword evidence="3" id="KW-1185">Reference proteome</keyword>
<sequence length="171" mass="18482">MSSENLGYDSARQLPLFCPVPACDPELRVVPPGRVNLHRNQEPRRGWISILETPRGATWSSPNGGCPQILFPSPLLGHPLLGAHFLPHCPLAGDSEVRPGQLTGRGTAERVPRARWGSERRSPRVPGAPPALSLAQPPPVPRPWGITADTIPSALTLLLTQPLCKSQRTVN</sequence>
<organism evidence="2 3">
    <name type="scientific">Rangifer tarandus platyrhynchus</name>
    <name type="common">Svalbard reindeer</name>
    <dbReference type="NCBI Taxonomy" id="3082113"/>
    <lineage>
        <taxon>Eukaryota</taxon>
        <taxon>Metazoa</taxon>
        <taxon>Chordata</taxon>
        <taxon>Craniata</taxon>
        <taxon>Vertebrata</taxon>
        <taxon>Euteleostomi</taxon>
        <taxon>Mammalia</taxon>
        <taxon>Eutheria</taxon>
        <taxon>Laurasiatheria</taxon>
        <taxon>Artiodactyla</taxon>
        <taxon>Ruminantia</taxon>
        <taxon>Pecora</taxon>
        <taxon>Cervidae</taxon>
        <taxon>Odocoileinae</taxon>
        <taxon>Rangifer</taxon>
    </lineage>
</organism>
<reference evidence="2" key="1">
    <citation type="submission" date="2023-04" db="EMBL/GenBank/DDBJ databases">
        <authorList>
            <consortium name="ELIXIR-Norway"/>
        </authorList>
    </citation>
    <scope>NUCLEOTIDE SEQUENCE [LARGE SCALE GENOMIC DNA]</scope>
</reference>
<name>A0ABN8YY70_RANTA</name>
<protein>
    <submittedName>
        <fullName evidence="2">Uncharacterized protein</fullName>
    </submittedName>
</protein>
<accession>A0ABN8YY70</accession>
<feature type="region of interest" description="Disordered" evidence="1">
    <location>
        <begin position="97"/>
        <end position="139"/>
    </location>
</feature>
<dbReference type="EMBL" id="OX459961">
    <property type="protein sequence ID" value="CAI9166560.1"/>
    <property type="molecule type" value="Genomic_DNA"/>
</dbReference>
<evidence type="ECO:0000313" key="2">
    <source>
        <dbReference type="EMBL" id="CAI9166560.1"/>
    </source>
</evidence>
<proteinExistence type="predicted"/>
<dbReference type="Proteomes" id="UP001176941">
    <property type="component" value="Chromosome 25"/>
</dbReference>
<evidence type="ECO:0000313" key="3">
    <source>
        <dbReference type="Proteomes" id="UP001176941"/>
    </source>
</evidence>